<accession>A0A5F8GPH8</accession>
<dbReference type="InterPro" id="IPR036179">
    <property type="entry name" value="Ig-like_dom_sf"/>
</dbReference>
<keyword evidence="4" id="KW-1185">Reference proteome</keyword>
<feature type="domain" description="Ig-like" evidence="2">
    <location>
        <begin position="20"/>
        <end position="120"/>
    </location>
</feature>
<dbReference type="FunFam" id="2.60.40.10:FF:001230">
    <property type="entry name" value="Immunoglobulin kappa variable 8-16"/>
    <property type="match status" value="1"/>
</dbReference>
<dbReference type="AlphaFoldDB" id="A0A5F8GPH8"/>
<evidence type="ECO:0000256" key="1">
    <source>
        <dbReference type="SAM" id="SignalP"/>
    </source>
</evidence>
<name>A0A5F8GPH8_MONDO</name>
<proteinExistence type="predicted"/>
<organism evidence="3 4">
    <name type="scientific">Monodelphis domestica</name>
    <name type="common">Gray short-tailed opossum</name>
    <dbReference type="NCBI Taxonomy" id="13616"/>
    <lineage>
        <taxon>Eukaryota</taxon>
        <taxon>Metazoa</taxon>
        <taxon>Chordata</taxon>
        <taxon>Craniata</taxon>
        <taxon>Vertebrata</taxon>
        <taxon>Euteleostomi</taxon>
        <taxon>Mammalia</taxon>
        <taxon>Metatheria</taxon>
        <taxon>Didelphimorphia</taxon>
        <taxon>Didelphidae</taxon>
        <taxon>Monodelphis</taxon>
    </lineage>
</organism>
<feature type="chain" id="PRO_5023841739" description="Ig-like domain-containing protein" evidence="1">
    <location>
        <begin position="25"/>
        <end position="131"/>
    </location>
</feature>
<dbReference type="SMART" id="SM00406">
    <property type="entry name" value="IGv"/>
    <property type="match status" value="1"/>
</dbReference>
<dbReference type="PROSITE" id="PS50835">
    <property type="entry name" value="IG_LIKE"/>
    <property type="match status" value="1"/>
</dbReference>
<dbReference type="PANTHER" id="PTHR23267">
    <property type="entry name" value="IMMUNOGLOBULIN LIGHT CHAIN"/>
    <property type="match status" value="1"/>
</dbReference>
<dbReference type="InParanoid" id="A0A5F8GPH8"/>
<feature type="signal peptide" evidence="1">
    <location>
        <begin position="1"/>
        <end position="24"/>
    </location>
</feature>
<sequence>MFYKMGFPVQILLMLVMQIPDLYGSILMSQSPSSVSVSPGEKVTMFCQASEPVSYLYGLRTSNSLHWYQQKPGQSPKPIIYRDSYLKEGVPERFAGGGGHMDFTLTINGFEVEDAATYYCLQSEEWPPTMI</sequence>
<evidence type="ECO:0000313" key="4">
    <source>
        <dbReference type="Proteomes" id="UP000002280"/>
    </source>
</evidence>
<dbReference type="GO" id="GO:0006955">
    <property type="term" value="P:immune response"/>
    <property type="evidence" value="ECO:0000318"/>
    <property type="project" value="GO_Central"/>
</dbReference>
<evidence type="ECO:0000313" key="3">
    <source>
        <dbReference type="Ensembl" id="ENSMODP00000049578.1"/>
    </source>
</evidence>
<protein>
    <recommendedName>
        <fullName evidence="2">Ig-like domain-containing protein</fullName>
    </recommendedName>
</protein>
<dbReference type="Ensembl" id="ENSMODT00000077241.1">
    <property type="protein sequence ID" value="ENSMODP00000049578.1"/>
    <property type="gene ID" value="ENSMODG00000038104.1"/>
</dbReference>
<dbReference type="SMART" id="SM00409">
    <property type="entry name" value="IG"/>
    <property type="match status" value="1"/>
</dbReference>
<dbReference type="InterPro" id="IPR013106">
    <property type="entry name" value="Ig_V-set"/>
</dbReference>
<dbReference type="Bgee" id="ENSMODG00000038104">
    <property type="expression patterns" value="Expressed in skeleton of lower jaw and 1 other cell type or tissue"/>
</dbReference>
<dbReference type="GO" id="GO:0019814">
    <property type="term" value="C:immunoglobulin complex"/>
    <property type="evidence" value="ECO:0000318"/>
    <property type="project" value="GO_Central"/>
</dbReference>
<dbReference type="InterPro" id="IPR013783">
    <property type="entry name" value="Ig-like_fold"/>
</dbReference>
<dbReference type="Gene3D" id="2.60.40.10">
    <property type="entry name" value="Immunoglobulins"/>
    <property type="match status" value="1"/>
</dbReference>
<evidence type="ECO:0000259" key="2">
    <source>
        <dbReference type="PROSITE" id="PS50835"/>
    </source>
</evidence>
<dbReference type="InterPro" id="IPR050150">
    <property type="entry name" value="IgV_Light_Chain"/>
</dbReference>
<dbReference type="GeneTree" id="ENSGT00940000153770"/>
<dbReference type="Proteomes" id="UP000002280">
    <property type="component" value="Chromosome 1"/>
</dbReference>
<dbReference type="InterPro" id="IPR003599">
    <property type="entry name" value="Ig_sub"/>
</dbReference>
<dbReference type="InterPro" id="IPR007110">
    <property type="entry name" value="Ig-like_dom"/>
</dbReference>
<reference evidence="3 4" key="1">
    <citation type="journal article" date="2007" name="Nature">
        <title>Genome of the marsupial Monodelphis domestica reveals innovation in non-coding sequences.</title>
        <authorList>
            <person name="Mikkelsen T.S."/>
            <person name="Wakefield M.J."/>
            <person name="Aken B."/>
            <person name="Amemiya C.T."/>
            <person name="Chang J.L."/>
            <person name="Duke S."/>
            <person name="Garber M."/>
            <person name="Gentles A.J."/>
            <person name="Goodstadt L."/>
            <person name="Heger A."/>
            <person name="Jurka J."/>
            <person name="Kamal M."/>
            <person name="Mauceli E."/>
            <person name="Searle S.M."/>
            <person name="Sharpe T."/>
            <person name="Baker M.L."/>
            <person name="Batzer M.A."/>
            <person name="Benos P.V."/>
            <person name="Belov K."/>
            <person name="Clamp M."/>
            <person name="Cook A."/>
            <person name="Cuff J."/>
            <person name="Das R."/>
            <person name="Davidow L."/>
            <person name="Deakin J.E."/>
            <person name="Fazzari M.J."/>
            <person name="Glass J.L."/>
            <person name="Grabherr M."/>
            <person name="Greally J.M."/>
            <person name="Gu W."/>
            <person name="Hore T.A."/>
            <person name="Huttley G.A."/>
            <person name="Kleber M."/>
            <person name="Jirtle R.L."/>
            <person name="Koina E."/>
            <person name="Lee J.T."/>
            <person name="Mahony S."/>
            <person name="Marra M.A."/>
            <person name="Miller R.D."/>
            <person name="Nicholls R.D."/>
            <person name="Oda M."/>
            <person name="Papenfuss A.T."/>
            <person name="Parra Z.E."/>
            <person name="Pollock D.D."/>
            <person name="Ray D.A."/>
            <person name="Schein J.E."/>
            <person name="Speed T.P."/>
            <person name="Thompson K."/>
            <person name="VandeBerg J.L."/>
            <person name="Wade C.M."/>
            <person name="Walker J.A."/>
            <person name="Waters P.D."/>
            <person name="Webber C."/>
            <person name="Weidman J.R."/>
            <person name="Xie X."/>
            <person name="Zody M.C."/>
            <person name="Baldwin J."/>
            <person name="Abdouelleil A."/>
            <person name="Abdulkadir J."/>
            <person name="Abebe A."/>
            <person name="Abera B."/>
            <person name="Abreu J."/>
            <person name="Acer S.C."/>
            <person name="Aftuck L."/>
            <person name="Alexander A."/>
            <person name="An P."/>
            <person name="Anderson E."/>
            <person name="Anderson S."/>
            <person name="Arachi H."/>
            <person name="Azer M."/>
            <person name="Bachantsang P."/>
            <person name="Barry A."/>
            <person name="Bayul T."/>
            <person name="Berlin A."/>
            <person name="Bessette D."/>
            <person name="Bloom T."/>
            <person name="Bloom T."/>
            <person name="Boguslavskiy L."/>
            <person name="Bonnet C."/>
            <person name="Boukhgalter B."/>
            <person name="Bourzgui I."/>
            <person name="Brown A."/>
            <person name="Cahill P."/>
            <person name="Channer S."/>
            <person name="Cheshatsang Y."/>
            <person name="Chuda L."/>
            <person name="Citroen M."/>
            <person name="Collymore A."/>
            <person name="Cooke P."/>
            <person name="Costello M."/>
            <person name="D'Aco K."/>
            <person name="Daza R."/>
            <person name="De Haan G."/>
            <person name="DeGray S."/>
            <person name="DeMaso C."/>
            <person name="Dhargay N."/>
            <person name="Dooley K."/>
            <person name="Dooley E."/>
            <person name="Doricent M."/>
            <person name="Dorje P."/>
            <person name="Dorjee K."/>
            <person name="Dupes A."/>
            <person name="Elong R."/>
            <person name="Falk J."/>
            <person name="Farina A."/>
            <person name="Faro S."/>
            <person name="Ferguson D."/>
            <person name="Fisher S."/>
            <person name="Foley C.D."/>
            <person name="Franke A."/>
            <person name="Friedrich D."/>
            <person name="Gadbois L."/>
            <person name="Gearin G."/>
            <person name="Gearin C.R."/>
            <person name="Giannoukos G."/>
            <person name="Goode T."/>
            <person name="Graham J."/>
            <person name="Grandbois E."/>
            <person name="Grewal S."/>
            <person name="Gyaltsen K."/>
            <person name="Hafez N."/>
            <person name="Hagos B."/>
            <person name="Hall J."/>
            <person name="Henson C."/>
            <person name="Hollinger A."/>
            <person name="Honan T."/>
            <person name="Huard M.D."/>
            <person name="Hughes L."/>
            <person name="Hurhula B."/>
            <person name="Husby M.E."/>
            <person name="Kamat A."/>
            <person name="Kanga B."/>
            <person name="Kashin S."/>
            <person name="Khazanovich D."/>
            <person name="Kisner P."/>
            <person name="Lance K."/>
            <person name="Lara M."/>
            <person name="Lee W."/>
            <person name="Lennon N."/>
            <person name="Letendre F."/>
            <person name="LeVine R."/>
            <person name="Lipovsky A."/>
            <person name="Liu X."/>
            <person name="Liu J."/>
            <person name="Liu S."/>
            <person name="Lokyitsang T."/>
            <person name="Lokyitsang Y."/>
            <person name="Lubonja R."/>
            <person name="Lui A."/>
            <person name="MacDonald P."/>
            <person name="Magnisalis V."/>
            <person name="Maru K."/>
            <person name="Matthews C."/>
            <person name="McCusker W."/>
            <person name="McDonough S."/>
            <person name="Mehta T."/>
            <person name="Meldrim J."/>
            <person name="Meneus L."/>
            <person name="Mihai O."/>
            <person name="Mihalev A."/>
            <person name="Mihova T."/>
            <person name="Mittelman R."/>
            <person name="Mlenga V."/>
            <person name="Montmayeur A."/>
            <person name="Mulrain L."/>
            <person name="Navidi A."/>
            <person name="Naylor J."/>
            <person name="Negash T."/>
            <person name="Nguyen T."/>
            <person name="Nguyen N."/>
            <person name="Nicol R."/>
            <person name="Norbu C."/>
            <person name="Norbu N."/>
            <person name="Novod N."/>
            <person name="O'Neill B."/>
            <person name="Osman S."/>
            <person name="Markiewicz E."/>
            <person name="Oyono O.L."/>
            <person name="Patti C."/>
            <person name="Phunkhang P."/>
            <person name="Pierre F."/>
            <person name="Priest M."/>
            <person name="Raghuraman S."/>
            <person name="Rege F."/>
            <person name="Reyes R."/>
            <person name="Rise C."/>
            <person name="Rogov P."/>
            <person name="Ross K."/>
            <person name="Ryan E."/>
            <person name="Settipalli S."/>
            <person name="Shea T."/>
            <person name="Sherpa N."/>
            <person name="Shi L."/>
            <person name="Shih D."/>
            <person name="Sparrow T."/>
            <person name="Spaulding J."/>
            <person name="Stalker J."/>
            <person name="Stange-Thomann N."/>
            <person name="Stavropoulos S."/>
            <person name="Stone C."/>
            <person name="Strader C."/>
            <person name="Tesfaye S."/>
            <person name="Thomson T."/>
            <person name="Thoulutsang Y."/>
            <person name="Thoulutsang D."/>
            <person name="Topham K."/>
            <person name="Topping I."/>
            <person name="Tsamla T."/>
            <person name="Vassiliev H."/>
            <person name="Vo A."/>
            <person name="Wangchuk T."/>
            <person name="Wangdi T."/>
            <person name="Weiand M."/>
            <person name="Wilkinson J."/>
            <person name="Wilson A."/>
            <person name="Yadav S."/>
            <person name="Young G."/>
            <person name="Yu Q."/>
            <person name="Zembek L."/>
            <person name="Zhong D."/>
            <person name="Zimmer A."/>
            <person name="Zwirko Z."/>
            <person name="Jaffe D.B."/>
            <person name="Alvarez P."/>
            <person name="Brockman W."/>
            <person name="Butler J."/>
            <person name="Chin C."/>
            <person name="Gnerre S."/>
            <person name="MacCallum I."/>
            <person name="Graves J.A."/>
            <person name="Ponting C.P."/>
            <person name="Breen M."/>
            <person name="Samollow P.B."/>
            <person name="Lander E.S."/>
            <person name="Lindblad-Toh K."/>
        </authorList>
    </citation>
    <scope>NUCLEOTIDE SEQUENCE [LARGE SCALE GENOMIC DNA]</scope>
</reference>
<reference evidence="3" key="3">
    <citation type="submission" date="2025-09" db="UniProtKB">
        <authorList>
            <consortium name="Ensembl"/>
        </authorList>
    </citation>
    <scope>IDENTIFICATION</scope>
</reference>
<dbReference type="OMA" id="YCLQSEE"/>
<dbReference type="SUPFAM" id="SSF48726">
    <property type="entry name" value="Immunoglobulin"/>
    <property type="match status" value="1"/>
</dbReference>
<reference evidence="3" key="2">
    <citation type="submission" date="2025-08" db="UniProtKB">
        <authorList>
            <consortium name="Ensembl"/>
        </authorList>
    </citation>
    <scope>IDENTIFICATION</scope>
</reference>
<dbReference type="Pfam" id="PF07686">
    <property type="entry name" value="V-set"/>
    <property type="match status" value="1"/>
</dbReference>
<keyword evidence="1" id="KW-0732">Signal</keyword>